<dbReference type="InterPro" id="IPR036329">
    <property type="entry name" value="Aro-AA_hydroxylase_C_sf"/>
</dbReference>
<evidence type="ECO:0000256" key="3">
    <source>
        <dbReference type="ARBA" id="ARBA00022723"/>
    </source>
</evidence>
<evidence type="ECO:0000256" key="8">
    <source>
        <dbReference type="ARBA" id="ARBA00042662"/>
    </source>
</evidence>
<dbReference type="AlphaFoldDB" id="A0A3Q1GE90"/>
<dbReference type="GO" id="GO:0005506">
    <property type="term" value="F:iron ion binding"/>
    <property type="evidence" value="ECO:0007669"/>
    <property type="project" value="InterPro"/>
</dbReference>
<dbReference type="STRING" id="80966.ENSAPOP00000028623"/>
<dbReference type="SUPFAM" id="SSF56534">
    <property type="entry name" value="Aromatic aminoacid monoxygenases, catalytic and oligomerization domains"/>
    <property type="match status" value="1"/>
</dbReference>
<dbReference type="InterPro" id="IPR036951">
    <property type="entry name" value="ArAA_hydroxylase_sf"/>
</dbReference>
<dbReference type="PROSITE" id="PS51410">
    <property type="entry name" value="BH4_AAA_HYDROXYL_2"/>
    <property type="match status" value="1"/>
</dbReference>
<dbReference type="SUPFAM" id="SSF55021">
    <property type="entry name" value="ACT-like"/>
    <property type="match status" value="1"/>
</dbReference>
<keyword evidence="4" id="KW-0560">Oxidoreductase</keyword>
<feature type="domain" description="Biopterin-dependent aromatic amino acid hydroxylase family profile" evidence="10">
    <location>
        <begin position="125"/>
        <end position="189"/>
    </location>
</feature>
<evidence type="ECO:0000256" key="1">
    <source>
        <dbReference type="ARBA" id="ARBA00001954"/>
    </source>
</evidence>
<dbReference type="Ensembl" id="ENSAPOT00000018977.1">
    <property type="protein sequence ID" value="ENSAPOP00000028623.1"/>
    <property type="gene ID" value="ENSAPOG00000013981.1"/>
</dbReference>
<dbReference type="InterPro" id="IPR002912">
    <property type="entry name" value="ACT_dom"/>
</dbReference>
<reference evidence="12" key="1">
    <citation type="submission" date="2025-08" db="UniProtKB">
        <authorList>
            <consortium name="Ensembl"/>
        </authorList>
    </citation>
    <scope>IDENTIFICATION</scope>
</reference>
<accession>A0A3Q1GE90</accession>
<dbReference type="GO" id="GO:0004510">
    <property type="term" value="F:tryptophan 5-monooxygenase activity"/>
    <property type="evidence" value="ECO:0007669"/>
    <property type="project" value="TreeGrafter"/>
</dbReference>
<keyword evidence="13" id="KW-1185">Reference proteome</keyword>
<reference evidence="12" key="2">
    <citation type="submission" date="2025-09" db="UniProtKB">
        <authorList>
            <consortium name="Ensembl"/>
        </authorList>
    </citation>
    <scope>IDENTIFICATION</scope>
</reference>
<dbReference type="InterPro" id="IPR019774">
    <property type="entry name" value="Aromatic-AA_hydroxylase_C"/>
</dbReference>
<evidence type="ECO:0000313" key="12">
    <source>
        <dbReference type="Ensembl" id="ENSAPOP00000028623.1"/>
    </source>
</evidence>
<organism evidence="12 13">
    <name type="scientific">Acanthochromis polyacanthus</name>
    <name type="common">spiny chromis</name>
    <dbReference type="NCBI Taxonomy" id="80966"/>
    <lineage>
        <taxon>Eukaryota</taxon>
        <taxon>Metazoa</taxon>
        <taxon>Chordata</taxon>
        <taxon>Craniata</taxon>
        <taxon>Vertebrata</taxon>
        <taxon>Euteleostomi</taxon>
        <taxon>Actinopterygii</taxon>
        <taxon>Neopterygii</taxon>
        <taxon>Teleostei</taxon>
        <taxon>Neoteleostei</taxon>
        <taxon>Acanthomorphata</taxon>
        <taxon>Ovalentaria</taxon>
        <taxon>Pomacentridae</taxon>
        <taxon>Acanthochromis</taxon>
    </lineage>
</organism>
<proteinExistence type="inferred from homology"/>
<dbReference type="GO" id="GO:0009072">
    <property type="term" value="P:aromatic amino acid metabolic process"/>
    <property type="evidence" value="ECO:0007669"/>
    <property type="project" value="InterPro"/>
</dbReference>
<dbReference type="InterPro" id="IPR045865">
    <property type="entry name" value="ACT-like_dom_sf"/>
</dbReference>
<dbReference type="Gene3D" id="1.10.800.10">
    <property type="entry name" value="Aromatic amino acid hydroxylase"/>
    <property type="match status" value="1"/>
</dbReference>
<evidence type="ECO:0000256" key="7">
    <source>
        <dbReference type="ARBA" id="ARBA00040889"/>
    </source>
</evidence>
<protein>
    <recommendedName>
        <fullName evidence="7">Tryptophan 5-hydroxylase 2</fullName>
    </recommendedName>
    <alternativeName>
        <fullName evidence="8">Tryptophan 5-monooxygenase 2</fullName>
    </alternativeName>
</protein>
<name>A0A3Q1GE90_9TELE</name>
<comment type="similarity">
    <text evidence="2">Belongs to the biopterin-dependent aromatic amino acid hydroxylase family.</text>
</comment>
<comment type="subunit">
    <text evidence="9">Interacts with DNAJC12.</text>
</comment>
<evidence type="ECO:0000313" key="13">
    <source>
        <dbReference type="Proteomes" id="UP000257200"/>
    </source>
</evidence>
<keyword evidence="5" id="KW-0408">Iron</keyword>
<sequence>MQPAMMMFSSKYWSRRGLSLDSAICMFEQQLRGNLWAASDKKGAEDSGKTAVVFSLKNEVGCLVKALRLFQEKRVNLNHIESRMSKRVPNEVEIFADCSCSKKEFNELLENLKDHVNIVSFNTPEHVWAAEADGEDVPWFPMKISELDQCSHRVLMYGSELDADHPGFKDNVYRQRRKYFVEVAMNYKL</sequence>
<feature type="domain" description="ACT" evidence="11">
    <location>
        <begin position="51"/>
        <end position="126"/>
    </location>
</feature>
<dbReference type="PANTHER" id="PTHR11473">
    <property type="entry name" value="AROMATIC AMINO ACID HYDROXYLASE"/>
    <property type="match status" value="1"/>
</dbReference>
<evidence type="ECO:0000256" key="4">
    <source>
        <dbReference type="ARBA" id="ARBA00023002"/>
    </source>
</evidence>
<comment type="cofactor">
    <cofactor evidence="1">
        <name>Fe(2+)</name>
        <dbReference type="ChEBI" id="CHEBI:29033"/>
    </cofactor>
</comment>
<dbReference type="PROSITE" id="PS51671">
    <property type="entry name" value="ACT"/>
    <property type="match status" value="1"/>
</dbReference>
<evidence type="ECO:0000259" key="10">
    <source>
        <dbReference type="PROSITE" id="PS51410"/>
    </source>
</evidence>
<dbReference type="Proteomes" id="UP000257200">
    <property type="component" value="Unplaced"/>
</dbReference>
<evidence type="ECO:0000256" key="2">
    <source>
        <dbReference type="ARBA" id="ARBA00009712"/>
    </source>
</evidence>
<dbReference type="PANTHER" id="PTHR11473:SF16">
    <property type="entry name" value="TRYPTOPHAN 5-HYDROXYLASE 2"/>
    <property type="match status" value="1"/>
</dbReference>
<dbReference type="GeneTree" id="ENSGT00950000182885"/>
<dbReference type="InterPro" id="IPR001273">
    <property type="entry name" value="ArAA_hydroxylase"/>
</dbReference>
<keyword evidence="6" id="KW-0503">Monooxygenase</keyword>
<dbReference type="InParanoid" id="A0A3Q1GE90"/>
<evidence type="ECO:0000256" key="9">
    <source>
        <dbReference type="ARBA" id="ARBA00062416"/>
    </source>
</evidence>
<evidence type="ECO:0000259" key="11">
    <source>
        <dbReference type="PROSITE" id="PS51671"/>
    </source>
</evidence>
<evidence type="ECO:0000256" key="6">
    <source>
        <dbReference type="ARBA" id="ARBA00023033"/>
    </source>
</evidence>
<evidence type="ECO:0000256" key="5">
    <source>
        <dbReference type="ARBA" id="ARBA00023004"/>
    </source>
</evidence>
<keyword evidence="3" id="KW-0479">Metal-binding</keyword>
<dbReference type="GO" id="GO:0043005">
    <property type="term" value="C:neuron projection"/>
    <property type="evidence" value="ECO:0007669"/>
    <property type="project" value="TreeGrafter"/>
</dbReference>
<dbReference type="Pfam" id="PF00351">
    <property type="entry name" value="Biopterin_H"/>
    <property type="match status" value="1"/>
</dbReference>